<comment type="similarity">
    <text evidence="5">Belongs to the TatC family.</text>
</comment>
<evidence type="ECO:0000256" key="1">
    <source>
        <dbReference type="ARBA" id="ARBA00004141"/>
    </source>
</evidence>
<evidence type="ECO:0000256" key="5">
    <source>
        <dbReference type="HAMAP-Rule" id="MF_00902"/>
    </source>
</evidence>
<comment type="subcellular location">
    <subcellularLocation>
        <location evidence="5">Cell membrane</location>
        <topology evidence="5">Multi-pass membrane protein</topology>
    </subcellularLocation>
    <subcellularLocation>
        <location evidence="1">Membrane</location>
        <topology evidence="1">Multi-pass membrane protein</topology>
    </subcellularLocation>
</comment>
<evidence type="ECO:0000256" key="4">
    <source>
        <dbReference type="ARBA" id="ARBA00023136"/>
    </source>
</evidence>
<feature type="compositionally biased region" description="Basic and acidic residues" evidence="6">
    <location>
        <begin position="255"/>
        <end position="267"/>
    </location>
</feature>
<keyword evidence="5" id="KW-1003">Cell membrane</keyword>
<dbReference type="HAMAP" id="MF_00902">
    <property type="entry name" value="TatC"/>
    <property type="match status" value="1"/>
</dbReference>
<dbReference type="GO" id="GO:0043953">
    <property type="term" value="P:protein transport by the Tat complex"/>
    <property type="evidence" value="ECO:0007669"/>
    <property type="project" value="UniProtKB-UniRule"/>
</dbReference>
<feature type="region of interest" description="Disordered" evidence="6">
    <location>
        <begin position="245"/>
        <end position="267"/>
    </location>
</feature>
<feature type="transmembrane region" description="Helical" evidence="5">
    <location>
        <begin position="191"/>
        <end position="209"/>
    </location>
</feature>
<feature type="transmembrane region" description="Helical" evidence="5">
    <location>
        <begin position="73"/>
        <end position="94"/>
    </location>
</feature>
<name>A0A323UYX5_9RHOO</name>
<evidence type="ECO:0000256" key="6">
    <source>
        <dbReference type="SAM" id="MobiDB-lite"/>
    </source>
</evidence>
<feature type="transmembrane region" description="Helical" evidence="5">
    <location>
        <begin position="20"/>
        <end position="38"/>
    </location>
</feature>
<dbReference type="GO" id="GO:0009977">
    <property type="term" value="F:proton motive force dependent protein transmembrane transporter activity"/>
    <property type="evidence" value="ECO:0007669"/>
    <property type="project" value="TreeGrafter"/>
</dbReference>
<dbReference type="PANTHER" id="PTHR30371">
    <property type="entry name" value="SEC-INDEPENDENT PROTEIN TRANSLOCASE PROTEIN TATC"/>
    <property type="match status" value="1"/>
</dbReference>
<keyword evidence="5" id="KW-0813">Transport</keyword>
<evidence type="ECO:0000256" key="2">
    <source>
        <dbReference type="ARBA" id="ARBA00022692"/>
    </source>
</evidence>
<comment type="caution">
    <text evidence="7">The sequence shown here is derived from an EMBL/GenBank/DDBJ whole genome shotgun (WGS) entry which is preliminary data.</text>
</comment>
<keyword evidence="5" id="KW-0653">Protein transport</keyword>
<dbReference type="OrthoDB" id="9777044at2"/>
<dbReference type="InterPro" id="IPR002033">
    <property type="entry name" value="TatC"/>
</dbReference>
<dbReference type="PRINTS" id="PR01840">
    <property type="entry name" value="TATCFAMILY"/>
</dbReference>
<keyword evidence="3 5" id="KW-1133">Transmembrane helix</keyword>
<feature type="transmembrane region" description="Helical" evidence="5">
    <location>
        <begin position="153"/>
        <end position="179"/>
    </location>
</feature>
<evidence type="ECO:0000313" key="7">
    <source>
        <dbReference type="EMBL" id="PZA17431.1"/>
    </source>
</evidence>
<keyword evidence="8" id="KW-1185">Reference proteome</keyword>
<dbReference type="GO" id="GO:0065002">
    <property type="term" value="P:intracellular protein transmembrane transport"/>
    <property type="evidence" value="ECO:0007669"/>
    <property type="project" value="TreeGrafter"/>
</dbReference>
<dbReference type="GO" id="GO:0033281">
    <property type="term" value="C:TAT protein transport complex"/>
    <property type="evidence" value="ECO:0007669"/>
    <property type="project" value="UniProtKB-UniRule"/>
</dbReference>
<evidence type="ECO:0000313" key="8">
    <source>
        <dbReference type="Proteomes" id="UP000248259"/>
    </source>
</evidence>
<proteinExistence type="inferred from homology"/>
<dbReference type="PANTHER" id="PTHR30371:SF0">
    <property type="entry name" value="SEC-INDEPENDENT PROTEIN TRANSLOCASE PROTEIN TATC, CHLOROPLASTIC-RELATED"/>
    <property type="match status" value="1"/>
</dbReference>
<comment type="function">
    <text evidence="5">Part of the twin-arginine translocation (Tat) system that transports large folded proteins containing a characteristic twin-arginine motif in their signal peptide across membranes. Together with TatB, TatC is part of a receptor directly interacting with Tat signal peptides.</text>
</comment>
<reference evidence="7 8" key="1">
    <citation type="submission" date="2018-06" db="EMBL/GenBank/DDBJ databases">
        <title>Azoarcus communis strain SWub3 genome.</title>
        <authorList>
            <person name="Zorraquino Salvo V."/>
            <person name="Toubiana D."/>
            <person name="Blumwald E."/>
        </authorList>
    </citation>
    <scope>NUCLEOTIDE SEQUENCE [LARGE SCALE GENOMIC DNA]</scope>
    <source>
        <strain evidence="7 8">SWub3</strain>
    </source>
</reference>
<feature type="transmembrane region" description="Helical" evidence="5">
    <location>
        <begin position="215"/>
        <end position="235"/>
    </location>
</feature>
<organism evidence="7 8">
    <name type="scientific">Parazoarcus communis SWub3 = DSM 12120</name>
    <dbReference type="NCBI Taxonomy" id="1121029"/>
    <lineage>
        <taxon>Bacteria</taxon>
        <taxon>Pseudomonadati</taxon>
        <taxon>Pseudomonadota</taxon>
        <taxon>Betaproteobacteria</taxon>
        <taxon>Rhodocyclales</taxon>
        <taxon>Zoogloeaceae</taxon>
        <taxon>Parazoarcus</taxon>
    </lineage>
</organism>
<dbReference type="AlphaFoldDB" id="A0A323UYX5"/>
<feature type="transmembrane region" description="Helical" evidence="5">
    <location>
        <begin position="106"/>
        <end position="133"/>
    </location>
</feature>
<dbReference type="Proteomes" id="UP000248259">
    <property type="component" value="Unassembled WGS sequence"/>
</dbReference>
<protein>
    <recommendedName>
        <fullName evidence="5">Sec-independent protein translocase protein TatC</fullName>
    </recommendedName>
</protein>
<keyword evidence="5" id="KW-0811">Translocation</keyword>
<sequence>MSETQETFIAHLIELRDRMLRAIVALVIVFVCLMPWAGDIYDVLAKPMMDTLPEGTHMIATGVVTPFFVPVKVTMMVAFVLALPVVLYQAWAFVAPGLYAHERKLAIPLVAGSTLLFLLGMAFCYFFVFGTVFRFIAEFAPKSIVPAPDIEQYLSFVMSMFIAFGLTFEVPVAVILLVKTGVVSIAKLKEARPYVIVGAFVIAAIITPPDVISQFMLAVPMCLLFELGIIIAGMISKPAPVSDYVPPSTDEMDRELDRIEASERDAK</sequence>
<dbReference type="Pfam" id="PF00902">
    <property type="entry name" value="TatC"/>
    <property type="match status" value="1"/>
</dbReference>
<comment type="subunit">
    <text evidence="5">The Tat system comprises two distinct complexes: a TatABC complex, containing multiple copies of TatA, TatB and TatC subunits, and a separate TatA complex, containing only TatA subunits. Substrates initially bind to the TatABC complex, which probably triggers association of the separate TatA complex to form the active translocon.</text>
</comment>
<dbReference type="EMBL" id="QKOE01000003">
    <property type="protein sequence ID" value="PZA17431.1"/>
    <property type="molecule type" value="Genomic_DNA"/>
</dbReference>
<gene>
    <name evidence="5 7" type="primary">tatC</name>
    <name evidence="7" type="ORF">DNK49_06100</name>
</gene>
<accession>A0A323UYX5</accession>
<keyword evidence="4 5" id="KW-0472">Membrane</keyword>
<evidence type="ECO:0000256" key="3">
    <source>
        <dbReference type="ARBA" id="ARBA00022989"/>
    </source>
</evidence>
<keyword evidence="2 5" id="KW-0812">Transmembrane</keyword>
<dbReference type="RefSeq" id="WP_110523447.1">
    <property type="nucleotide sequence ID" value="NZ_QKOE01000003.1"/>
</dbReference>
<dbReference type="NCBIfam" id="TIGR00945">
    <property type="entry name" value="tatC"/>
    <property type="match status" value="1"/>
</dbReference>